<dbReference type="PANTHER" id="PTHR10903">
    <property type="entry name" value="GTPASE, IMAP FAMILY MEMBER-RELATED"/>
    <property type="match status" value="1"/>
</dbReference>
<feature type="transmembrane region" description="Helical" evidence="5">
    <location>
        <begin position="177"/>
        <end position="199"/>
    </location>
</feature>
<gene>
    <name evidence="7" type="ORF">C0Q70_17274</name>
</gene>
<evidence type="ECO:0000256" key="3">
    <source>
        <dbReference type="ARBA" id="ARBA00023134"/>
    </source>
</evidence>
<name>A0A2T7NS45_POMCA</name>
<sequence length="237" mass="26641">MCGASTSTHEAKREQTLVSPGLRPESSHRQALVVDTPDIVNLDYSPEERREEIQRWKALTSPAHPTILLAVRCDVRYTAEEYAIYKEFKSLWGDNSSIKRQLVVAFTFGDRQDRDLREELKGVCPELKKVLRDADNRYVLFNKKDPNKEQQVDKLLKIIRPPDRSQKPFSSPRVHNILSVVCLVIPLLAAVGCIVAGVFDQLGLTIGLGVLGLTMAVLLLVCGYEARKQSRSSLMNP</sequence>
<dbReference type="InterPro" id="IPR006703">
    <property type="entry name" value="G_AIG1"/>
</dbReference>
<feature type="transmembrane region" description="Helical" evidence="5">
    <location>
        <begin position="205"/>
        <end position="226"/>
    </location>
</feature>
<keyword evidence="5" id="KW-1133">Transmembrane helix</keyword>
<dbReference type="GO" id="GO:0005525">
    <property type="term" value="F:GTP binding"/>
    <property type="evidence" value="ECO:0007669"/>
    <property type="project" value="UniProtKB-KW"/>
</dbReference>
<dbReference type="InterPro" id="IPR045058">
    <property type="entry name" value="GIMA/IAN/Toc"/>
</dbReference>
<protein>
    <recommendedName>
        <fullName evidence="6">AIG1-type G domain-containing protein</fullName>
    </recommendedName>
</protein>
<dbReference type="EMBL" id="PZQS01000010">
    <property type="protein sequence ID" value="PVD23997.1"/>
    <property type="molecule type" value="Genomic_DNA"/>
</dbReference>
<reference evidence="7 8" key="1">
    <citation type="submission" date="2018-04" db="EMBL/GenBank/DDBJ databases">
        <title>The genome of golden apple snail Pomacea canaliculata provides insight into stress tolerance and invasive adaptation.</title>
        <authorList>
            <person name="Liu C."/>
            <person name="Liu B."/>
            <person name="Ren Y."/>
            <person name="Zhang Y."/>
            <person name="Wang H."/>
            <person name="Li S."/>
            <person name="Jiang F."/>
            <person name="Yin L."/>
            <person name="Zhang G."/>
            <person name="Qian W."/>
            <person name="Fan W."/>
        </authorList>
    </citation>
    <scope>NUCLEOTIDE SEQUENCE [LARGE SCALE GENOMIC DNA]</scope>
    <source>
        <strain evidence="7">SZHN2017</strain>
        <tissue evidence="7">Muscle</tissue>
    </source>
</reference>
<evidence type="ECO:0000259" key="6">
    <source>
        <dbReference type="Pfam" id="PF04548"/>
    </source>
</evidence>
<evidence type="ECO:0000313" key="8">
    <source>
        <dbReference type="Proteomes" id="UP000245119"/>
    </source>
</evidence>
<keyword evidence="8" id="KW-1185">Reference proteome</keyword>
<evidence type="ECO:0000256" key="5">
    <source>
        <dbReference type="SAM" id="Phobius"/>
    </source>
</evidence>
<dbReference type="SUPFAM" id="SSF52540">
    <property type="entry name" value="P-loop containing nucleoside triphosphate hydrolases"/>
    <property type="match status" value="1"/>
</dbReference>
<feature type="region of interest" description="Disordered" evidence="4">
    <location>
        <begin position="1"/>
        <end position="29"/>
    </location>
</feature>
<organism evidence="7 8">
    <name type="scientific">Pomacea canaliculata</name>
    <name type="common">Golden apple snail</name>
    <dbReference type="NCBI Taxonomy" id="400727"/>
    <lineage>
        <taxon>Eukaryota</taxon>
        <taxon>Metazoa</taxon>
        <taxon>Spiralia</taxon>
        <taxon>Lophotrochozoa</taxon>
        <taxon>Mollusca</taxon>
        <taxon>Gastropoda</taxon>
        <taxon>Caenogastropoda</taxon>
        <taxon>Architaenioglossa</taxon>
        <taxon>Ampullarioidea</taxon>
        <taxon>Ampullariidae</taxon>
        <taxon>Pomacea</taxon>
    </lineage>
</organism>
<dbReference type="InterPro" id="IPR027417">
    <property type="entry name" value="P-loop_NTPase"/>
</dbReference>
<dbReference type="OrthoDB" id="8954335at2759"/>
<evidence type="ECO:0000313" key="7">
    <source>
        <dbReference type="EMBL" id="PVD23997.1"/>
    </source>
</evidence>
<dbReference type="Pfam" id="PF04548">
    <property type="entry name" value="AIG1"/>
    <property type="match status" value="1"/>
</dbReference>
<dbReference type="STRING" id="400727.A0A2T7NS45"/>
<keyword evidence="5" id="KW-0472">Membrane</keyword>
<dbReference type="Gene3D" id="3.40.50.300">
    <property type="entry name" value="P-loop containing nucleotide triphosphate hydrolases"/>
    <property type="match status" value="1"/>
</dbReference>
<comment type="similarity">
    <text evidence="1">Belongs to the TRAFAC class TrmE-Era-EngA-EngB-Septin-like GTPase superfamily. AIG1/Toc34/Toc159-like paraseptin GTPase family. IAN subfamily.</text>
</comment>
<keyword evidence="3" id="KW-0342">GTP-binding</keyword>
<comment type="caution">
    <text evidence="7">The sequence shown here is derived from an EMBL/GenBank/DDBJ whole genome shotgun (WGS) entry which is preliminary data.</text>
</comment>
<evidence type="ECO:0000256" key="4">
    <source>
        <dbReference type="SAM" id="MobiDB-lite"/>
    </source>
</evidence>
<dbReference type="Proteomes" id="UP000245119">
    <property type="component" value="Linkage Group LG10"/>
</dbReference>
<dbReference type="PANTHER" id="PTHR10903:SF184">
    <property type="entry name" value="GTP-BINDING PROTEIN A"/>
    <property type="match status" value="1"/>
</dbReference>
<keyword evidence="5" id="KW-0812">Transmembrane</keyword>
<keyword evidence="2" id="KW-0547">Nucleotide-binding</keyword>
<accession>A0A2T7NS45</accession>
<evidence type="ECO:0000256" key="2">
    <source>
        <dbReference type="ARBA" id="ARBA00022741"/>
    </source>
</evidence>
<proteinExistence type="inferred from homology"/>
<evidence type="ECO:0000256" key="1">
    <source>
        <dbReference type="ARBA" id="ARBA00008535"/>
    </source>
</evidence>
<dbReference type="AlphaFoldDB" id="A0A2T7NS45"/>
<feature type="domain" description="AIG1-type G" evidence="6">
    <location>
        <begin position="27"/>
        <end position="160"/>
    </location>
</feature>